<comment type="caution">
    <text evidence="1">The sequence shown here is derived from an EMBL/GenBank/DDBJ whole genome shotgun (WGS) entry which is preliminary data.</text>
</comment>
<gene>
    <name evidence="1" type="ORF">QBC32DRAFT_375892</name>
</gene>
<keyword evidence="2" id="KW-1185">Reference proteome</keyword>
<proteinExistence type="predicted"/>
<name>A0AAN6SEF8_9PEZI</name>
<dbReference type="EMBL" id="MU859171">
    <property type="protein sequence ID" value="KAK3950629.1"/>
    <property type="molecule type" value="Genomic_DNA"/>
</dbReference>
<reference evidence="1" key="1">
    <citation type="journal article" date="2023" name="Mol. Phylogenet. Evol.">
        <title>Genome-scale phylogeny and comparative genomics of the fungal order Sordariales.</title>
        <authorList>
            <person name="Hensen N."/>
            <person name="Bonometti L."/>
            <person name="Westerberg I."/>
            <person name="Brannstrom I.O."/>
            <person name="Guillou S."/>
            <person name="Cros-Aarteil S."/>
            <person name="Calhoun S."/>
            <person name="Haridas S."/>
            <person name="Kuo A."/>
            <person name="Mondo S."/>
            <person name="Pangilinan J."/>
            <person name="Riley R."/>
            <person name="LaButti K."/>
            <person name="Andreopoulos B."/>
            <person name="Lipzen A."/>
            <person name="Chen C."/>
            <person name="Yan M."/>
            <person name="Daum C."/>
            <person name="Ng V."/>
            <person name="Clum A."/>
            <person name="Steindorff A."/>
            <person name="Ohm R.A."/>
            <person name="Martin F."/>
            <person name="Silar P."/>
            <person name="Natvig D.O."/>
            <person name="Lalanne C."/>
            <person name="Gautier V."/>
            <person name="Ament-Velasquez S.L."/>
            <person name="Kruys A."/>
            <person name="Hutchinson M.I."/>
            <person name="Powell A.J."/>
            <person name="Barry K."/>
            <person name="Miller A.N."/>
            <person name="Grigoriev I.V."/>
            <person name="Debuchy R."/>
            <person name="Gladieux P."/>
            <person name="Hiltunen Thoren M."/>
            <person name="Johannesson H."/>
        </authorList>
    </citation>
    <scope>NUCLEOTIDE SEQUENCE</scope>
    <source>
        <strain evidence="1">CBS 626.80</strain>
    </source>
</reference>
<organism evidence="1 2">
    <name type="scientific">Pseudoneurospora amorphoporcata</name>
    <dbReference type="NCBI Taxonomy" id="241081"/>
    <lineage>
        <taxon>Eukaryota</taxon>
        <taxon>Fungi</taxon>
        <taxon>Dikarya</taxon>
        <taxon>Ascomycota</taxon>
        <taxon>Pezizomycotina</taxon>
        <taxon>Sordariomycetes</taxon>
        <taxon>Sordariomycetidae</taxon>
        <taxon>Sordariales</taxon>
        <taxon>Sordariaceae</taxon>
        <taxon>Pseudoneurospora</taxon>
    </lineage>
</organism>
<protein>
    <submittedName>
        <fullName evidence="1">Uncharacterized protein</fullName>
    </submittedName>
</protein>
<sequence>MATSASVTTTPSSSNAQQSLKPQFLPSSLSSLAASAIINLHPQKVVHMTTYLHDAYISFSIPIPPSSDPNTPNPWAGFNPHQERKHFQCFLHLCDPLTGKSINNGRGGMKGLIVHQTPLTDNRRGGEPNEVVLGMAWRERDLGDKEYGIWAYHGVEEGGTYVPRFMAVYKGKRVDAEERKRPFFAVYGEPFTVPVVPDEAEVKEGMYDFRNEEEETWWWRVNREYVQNSIIKGPKTGQPTAQVQAQAQTRYQFVPGFGYDELPRGRGLTSVEDAGRPPVPNPCRRANLVFWIGLRRRPIGRHVGIG</sequence>
<reference evidence="1" key="2">
    <citation type="submission" date="2023-06" db="EMBL/GenBank/DDBJ databases">
        <authorList>
            <consortium name="Lawrence Berkeley National Laboratory"/>
            <person name="Mondo S.J."/>
            <person name="Hensen N."/>
            <person name="Bonometti L."/>
            <person name="Westerberg I."/>
            <person name="Brannstrom I.O."/>
            <person name="Guillou S."/>
            <person name="Cros-Aarteil S."/>
            <person name="Calhoun S."/>
            <person name="Haridas S."/>
            <person name="Kuo A."/>
            <person name="Pangilinan J."/>
            <person name="Riley R."/>
            <person name="Labutti K."/>
            <person name="Andreopoulos B."/>
            <person name="Lipzen A."/>
            <person name="Chen C."/>
            <person name="Yanf M."/>
            <person name="Daum C."/>
            <person name="Ng V."/>
            <person name="Clum A."/>
            <person name="Steindorff A."/>
            <person name="Ohm R."/>
            <person name="Martin F."/>
            <person name="Silar P."/>
            <person name="Natvig D."/>
            <person name="Lalanne C."/>
            <person name="Gautier V."/>
            <person name="Ament-Velasquez S.L."/>
            <person name="Kruys A."/>
            <person name="Hutchinson M.I."/>
            <person name="Powell A.J."/>
            <person name="Barry K."/>
            <person name="Miller A.N."/>
            <person name="Grigoriev I.V."/>
            <person name="Debuchy R."/>
            <person name="Gladieux P."/>
            <person name="Thoren M.H."/>
            <person name="Johannesson H."/>
        </authorList>
    </citation>
    <scope>NUCLEOTIDE SEQUENCE</scope>
    <source>
        <strain evidence="1">CBS 626.80</strain>
    </source>
</reference>
<evidence type="ECO:0000313" key="1">
    <source>
        <dbReference type="EMBL" id="KAK3950629.1"/>
    </source>
</evidence>
<dbReference type="Proteomes" id="UP001303222">
    <property type="component" value="Unassembled WGS sequence"/>
</dbReference>
<evidence type="ECO:0000313" key="2">
    <source>
        <dbReference type="Proteomes" id="UP001303222"/>
    </source>
</evidence>
<accession>A0AAN6SEF8</accession>
<dbReference type="AlphaFoldDB" id="A0AAN6SEF8"/>